<dbReference type="Pfam" id="PF17136">
    <property type="entry name" value="ribosomal_L24"/>
    <property type="match status" value="1"/>
</dbReference>
<dbReference type="InterPro" id="IPR057264">
    <property type="entry name" value="Ribosomal_uL24_C"/>
</dbReference>
<dbReference type="NCBIfam" id="TIGR01079">
    <property type="entry name" value="rplX_bact"/>
    <property type="match status" value="1"/>
</dbReference>
<name>A0A1F7GL58_9BACT</name>
<dbReference type="InterPro" id="IPR003256">
    <property type="entry name" value="Ribosomal_uL24"/>
</dbReference>
<evidence type="ECO:0000256" key="5">
    <source>
        <dbReference type="HAMAP-Rule" id="MF_01326"/>
    </source>
</evidence>
<dbReference type="GO" id="GO:0005840">
    <property type="term" value="C:ribosome"/>
    <property type="evidence" value="ECO:0007669"/>
    <property type="project" value="UniProtKB-KW"/>
</dbReference>
<dbReference type="InterPro" id="IPR008991">
    <property type="entry name" value="Translation_prot_SH3-like_sf"/>
</dbReference>
<comment type="function">
    <text evidence="5">One of two assembly initiator proteins, it binds directly to the 5'-end of the 23S rRNA, where it nucleates assembly of the 50S subunit.</text>
</comment>
<comment type="function">
    <text evidence="5">One of the proteins that surrounds the polypeptide exit tunnel on the outside of the subunit.</text>
</comment>
<dbReference type="GO" id="GO:1990904">
    <property type="term" value="C:ribonucleoprotein complex"/>
    <property type="evidence" value="ECO:0007669"/>
    <property type="project" value="UniProtKB-KW"/>
</dbReference>
<gene>
    <name evidence="5" type="primary">rplX</name>
    <name evidence="7" type="ORF">A2799_01485</name>
</gene>
<dbReference type="GO" id="GO:0019843">
    <property type="term" value="F:rRNA binding"/>
    <property type="evidence" value="ECO:0007669"/>
    <property type="project" value="UniProtKB-UniRule"/>
</dbReference>
<dbReference type="EMBL" id="MFZH01000007">
    <property type="protein sequence ID" value="OGK19683.1"/>
    <property type="molecule type" value="Genomic_DNA"/>
</dbReference>
<evidence type="ECO:0000256" key="4">
    <source>
        <dbReference type="ARBA" id="ARBA00035206"/>
    </source>
</evidence>
<dbReference type="GO" id="GO:0006412">
    <property type="term" value="P:translation"/>
    <property type="evidence" value="ECO:0007669"/>
    <property type="project" value="UniProtKB-UniRule"/>
</dbReference>
<dbReference type="CDD" id="cd06089">
    <property type="entry name" value="KOW_RPL26"/>
    <property type="match status" value="1"/>
</dbReference>
<reference evidence="7 8" key="1">
    <citation type="journal article" date="2016" name="Nat. Commun.">
        <title>Thousands of microbial genomes shed light on interconnected biogeochemical processes in an aquifer system.</title>
        <authorList>
            <person name="Anantharaman K."/>
            <person name="Brown C.T."/>
            <person name="Hug L.A."/>
            <person name="Sharon I."/>
            <person name="Castelle C.J."/>
            <person name="Probst A.J."/>
            <person name="Thomas B.C."/>
            <person name="Singh A."/>
            <person name="Wilkins M.J."/>
            <person name="Karaoz U."/>
            <person name="Brodie E.L."/>
            <person name="Williams K.H."/>
            <person name="Hubbard S.S."/>
            <person name="Banfield J.F."/>
        </authorList>
    </citation>
    <scope>NUCLEOTIDE SEQUENCE [LARGE SCALE GENOMIC DNA]</scope>
</reference>
<dbReference type="Proteomes" id="UP000176850">
    <property type="component" value="Unassembled WGS sequence"/>
</dbReference>
<keyword evidence="2 5" id="KW-0689">Ribosomal protein</keyword>
<dbReference type="InterPro" id="IPR005824">
    <property type="entry name" value="KOW"/>
</dbReference>
<comment type="caution">
    <text evidence="7">The sequence shown here is derived from an EMBL/GenBank/DDBJ whole genome shotgun (WGS) entry which is preliminary data.</text>
</comment>
<feature type="domain" description="KOW" evidence="6">
    <location>
        <begin position="2"/>
        <end position="29"/>
    </location>
</feature>
<dbReference type="SUPFAM" id="SSF50104">
    <property type="entry name" value="Translation proteins SH3-like domain"/>
    <property type="match status" value="1"/>
</dbReference>
<evidence type="ECO:0000259" key="6">
    <source>
        <dbReference type="SMART" id="SM00739"/>
    </source>
</evidence>
<evidence type="ECO:0000313" key="7">
    <source>
        <dbReference type="EMBL" id="OGK19683.1"/>
    </source>
</evidence>
<keyword evidence="5" id="KW-0699">rRNA-binding</keyword>
<dbReference type="InterPro" id="IPR014722">
    <property type="entry name" value="Rib_uL2_dom2"/>
</dbReference>
<dbReference type="Gene3D" id="2.30.30.30">
    <property type="match status" value="1"/>
</dbReference>
<evidence type="ECO:0000256" key="3">
    <source>
        <dbReference type="ARBA" id="ARBA00023274"/>
    </source>
</evidence>
<proteinExistence type="inferred from homology"/>
<comment type="similarity">
    <text evidence="1 5">Belongs to the universal ribosomal protein uL24 family.</text>
</comment>
<comment type="subunit">
    <text evidence="5">Part of the 50S ribosomal subunit.</text>
</comment>
<dbReference type="SMART" id="SM00739">
    <property type="entry name" value="KOW"/>
    <property type="match status" value="1"/>
</dbReference>
<protein>
    <recommendedName>
        <fullName evidence="4 5">Large ribosomal subunit protein uL24</fullName>
    </recommendedName>
</protein>
<keyword evidence="3 5" id="KW-0687">Ribonucleoprotein</keyword>
<organism evidence="7 8">
    <name type="scientific">Candidatus Roizmanbacteria bacterium RIFCSPHIGHO2_01_FULL_39_24</name>
    <dbReference type="NCBI Taxonomy" id="1802032"/>
    <lineage>
        <taxon>Bacteria</taxon>
        <taxon>Candidatus Roizmaniibacteriota</taxon>
    </lineage>
</organism>
<evidence type="ECO:0000256" key="1">
    <source>
        <dbReference type="ARBA" id="ARBA00010618"/>
    </source>
</evidence>
<keyword evidence="5" id="KW-0694">RNA-binding</keyword>
<sequence>MKFKKGDLVRVTAGKDKGREGKIDRVYATQRKVLVPDLNVYKKHVKKNEQAPQGGLVEIARPLAVGKIALVCPKCKKVTRIGYVLEGKTKSRICRKCKAKI</sequence>
<dbReference type="InterPro" id="IPR041988">
    <property type="entry name" value="Ribosomal_uL24_KOW"/>
</dbReference>
<dbReference type="PANTHER" id="PTHR12903">
    <property type="entry name" value="MITOCHONDRIAL RIBOSOMAL PROTEIN L24"/>
    <property type="match status" value="1"/>
</dbReference>
<dbReference type="Pfam" id="PF00467">
    <property type="entry name" value="KOW"/>
    <property type="match status" value="1"/>
</dbReference>
<accession>A0A1F7GL58</accession>
<dbReference type="AlphaFoldDB" id="A0A1F7GL58"/>
<evidence type="ECO:0000256" key="2">
    <source>
        <dbReference type="ARBA" id="ARBA00022980"/>
    </source>
</evidence>
<dbReference type="HAMAP" id="MF_01326_B">
    <property type="entry name" value="Ribosomal_uL24_B"/>
    <property type="match status" value="1"/>
</dbReference>
<dbReference type="GO" id="GO:0003735">
    <property type="term" value="F:structural constituent of ribosome"/>
    <property type="evidence" value="ECO:0007669"/>
    <property type="project" value="InterPro"/>
</dbReference>
<evidence type="ECO:0000313" key="8">
    <source>
        <dbReference type="Proteomes" id="UP000176850"/>
    </source>
</evidence>